<gene>
    <name evidence="3" type="ORF">CQ14_08595</name>
</gene>
<proteinExistence type="predicted"/>
<comment type="caution">
    <text evidence="3">The sequence shown here is derived from an EMBL/GenBank/DDBJ whole genome shotgun (WGS) entry which is preliminary data.</text>
</comment>
<sequence length="328" mass="38019">MTPERPYRYGVVAIGRNEGERLKQCLTSAQSSDLIVYVDSGSTDDSVVWAKDRGVEVVDLDMKTGFTAARARNSGFARLMELRPDLQYVQFIDGDCELAEQWPERSIAFLHTHQKVCAVFGRRRERHPDHSLYNELCDREWNVPIGEARFFGGDVMMRTAALTRAGGYRDELIAGEEPEFSVRLRAAGWLIWRIDEEMTLHDAAIARFEQWWRRHVRSGYAFANGAHLHGSPPERLWVWESRRAILWGLMIPLIWIVLVVAFGLPGLLAFLIYPLQLGRRILRIPGTWRVRVQLAFFELLSRFPESIGQLKFYRDNLLQSRPRIIEYK</sequence>
<dbReference type="Proteomes" id="UP000051660">
    <property type="component" value="Unassembled WGS sequence"/>
</dbReference>
<keyword evidence="3" id="KW-0808">Transferase</keyword>
<feature type="domain" description="Glycosyltransferase 2-like" evidence="2">
    <location>
        <begin position="16"/>
        <end position="127"/>
    </location>
</feature>
<dbReference type="EMBL" id="LLYB01000034">
    <property type="protein sequence ID" value="KRR27886.1"/>
    <property type="molecule type" value="Genomic_DNA"/>
</dbReference>
<evidence type="ECO:0000313" key="3">
    <source>
        <dbReference type="EMBL" id="KRR27886.1"/>
    </source>
</evidence>
<keyword evidence="1" id="KW-0472">Membrane</keyword>
<dbReference type="RefSeq" id="WP_057856286.1">
    <property type="nucleotide sequence ID" value="NZ_LLYB01000034.1"/>
</dbReference>
<protein>
    <submittedName>
        <fullName evidence="3">Glycosyl transferase</fullName>
    </submittedName>
</protein>
<reference evidence="3 4" key="1">
    <citation type="submission" date="2014-03" db="EMBL/GenBank/DDBJ databases">
        <title>Bradyrhizobium valentinum sp. nov., isolated from effective nodules of Lupinus mariae-josephae, a lupine endemic of basic-lime soils in Eastern Spain.</title>
        <authorList>
            <person name="Duran D."/>
            <person name="Rey L."/>
            <person name="Navarro A."/>
            <person name="Busquets A."/>
            <person name="Imperial J."/>
            <person name="Ruiz-Argueso T."/>
        </authorList>
    </citation>
    <scope>NUCLEOTIDE SEQUENCE [LARGE SCALE GENOMIC DNA]</scope>
    <source>
        <strain evidence="3 4">CCBAU 23086</strain>
    </source>
</reference>
<name>A0A0R3N6V5_9BRAD</name>
<dbReference type="OrthoDB" id="8416156at2"/>
<keyword evidence="1" id="KW-0812">Transmembrane</keyword>
<accession>A0A0R3N6V5</accession>
<dbReference type="Pfam" id="PF00535">
    <property type="entry name" value="Glycos_transf_2"/>
    <property type="match status" value="1"/>
</dbReference>
<dbReference type="AlphaFoldDB" id="A0A0R3N6V5"/>
<dbReference type="InterPro" id="IPR001173">
    <property type="entry name" value="Glyco_trans_2-like"/>
</dbReference>
<dbReference type="PANTHER" id="PTHR43646">
    <property type="entry name" value="GLYCOSYLTRANSFERASE"/>
    <property type="match status" value="1"/>
</dbReference>
<dbReference type="Gene3D" id="3.90.550.10">
    <property type="entry name" value="Spore Coat Polysaccharide Biosynthesis Protein SpsA, Chain A"/>
    <property type="match status" value="1"/>
</dbReference>
<evidence type="ECO:0000256" key="1">
    <source>
        <dbReference type="SAM" id="Phobius"/>
    </source>
</evidence>
<evidence type="ECO:0000313" key="4">
    <source>
        <dbReference type="Proteomes" id="UP000051660"/>
    </source>
</evidence>
<dbReference type="InterPro" id="IPR029044">
    <property type="entry name" value="Nucleotide-diphossugar_trans"/>
</dbReference>
<evidence type="ECO:0000259" key="2">
    <source>
        <dbReference type="Pfam" id="PF00535"/>
    </source>
</evidence>
<dbReference type="GO" id="GO:0016740">
    <property type="term" value="F:transferase activity"/>
    <property type="evidence" value="ECO:0007669"/>
    <property type="project" value="UniProtKB-KW"/>
</dbReference>
<dbReference type="PANTHER" id="PTHR43646:SF6">
    <property type="entry name" value="PRE-MYCOFACTOCIN GLYCOSYLTRANSFERASE"/>
    <property type="match status" value="1"/>
</dbReference>
<organism evidence="3 4">
    <name type="scientific">Bradyrhizobium lablabi</name>
    <dbReference type="NCBI Taxonomy" id="722472"/>
    <lineage>
        <taxon>Bacteria</taxon>
        <taxon>Pseudomonadati</taxon>
        <taxon>Pseudomonadota</taxon>
        <taxon>Alphaproteobacteria</taxon>
        <taxon>Hyphomicrobiales</taxon>
        <taxon>Nitrobacteraceae</taxon>
        <taxon>Bradyrhizobium</taxon>
    </lineage>
</organism>
<keyword evidence="1" id="KW-1133">Transmembrane helix</keyword>
<dbReference type="SUPFAM" id="SSF53448">
    <property type="entry name" value="Nucleotide-diphospho-sugar transferases"/>
    <property type="match status" value="1"/>
</dbReference>
<feature type="transmembrane region" description="Helical" evidence="1">
    <location>
        <begin position="245"/>
        <end position="273"/>
    </location>
</feature>
<dbReference type="CDD" id="cd00761">
    <property type="entry name" value="Glyco_tranf_GTA_type"/>
    <property type="match status" value="1"/>
</dbReference>